<accession>A0AAU8JNE1</accession>
<feature type="domain" description="Glucose-1-phosphate adenylyltransferase/Bifunctional protein GlmU-like C-terminal hexapeptide" evidence="7">
    <location>
        <begin position="319"/>
        <end position="367"/>
    </location>
</feature>
<evidence type="ECO:0000259" key="7">
    <source>
        <dbReference type="Pfam" id="PF24894"/>
    </source>
</evidence>
<dbReference type="CDD" id="cd04181">
    <property type="entry name" value="NTP_transferase"/>
    <property type="match status" value="1"/>
</dbReference>
<keyword evidence="4" id="KW-0547">Nucleotide-binding</keyword>
<dbReference type="InterPro" id="IPR056818">
    <property type="entry name" value="GlmU/GlgC-like_hexapep"/>
</dbReference>
<dbReference type="PANTHER" id="PTHR43523">
    <property type="entry name" value="GLUCOSE-1-PHOSPHATE ADENYLYLTRANSFERASE-RELATED"/>
    <property type="match status" value="1"/>
</dbReference>
<dbReference type="GO" id="GO:0008878">
    <property type="term" value="F:glucose-1-phosphate adenylyltransferase activity"/>
    <property type="evidence" value="ECO:0007669"/>
    <property type="project" value="InterPro"/>
</dbReference>
<evidence type="ECO:0000256" key="3">
    <source>
        <dbReference type="ARBA" id="ARBA00022695"/>
    </source>
</evidence>
<dbReference type="RefSeq" id="WP_354637469.1">
    <property type="nucleotide sequence ID" value="NZ_CP159872.1"/>
</dbReference>
<feature type="region of interest" description="Disordered" evidence="5">
    <location>
        <begin position="368"/>
        <end position="391"/>
    </location>
</feature>
<dbReference type="GO" id="GO:0000166">
    <property type="term" value="F:nucleotide binding"/>
    <property type="evidence" value="ECO:0007669"/>
    <property type="project" value="UniProtKB-KW"/>
</dbReference>
<dbReference type="KEGG" id="kcm:ABWK59_01870"/>
<name>A0AAU8JNE1_9ACTN</name>
<dbReference type="SUPFAM" id="SSF53448">
    <property type="entry name" value="Nucleotide-diphospho-sugar transferases"/>
    <property type="match status" value="1"/>
</dbReference>
<evidence type="ECO:0000256" key="1">
    <source>
        <dbReference type="ARBA" id="ARBA00010443"/>
    </source>
</evidence>
<feature type="domain" description="Nucleotidyl transferase" evidence="6">
    <location>
        <begin position="22"/>
        <end position="283"/>
    </location>
</feature>
<dbReference type="PANTHER" id="PTHR43523:SF12">
    <property type="entry name" value="GLUCOSE-1-PHOSPHATE ADENYLYLTRANSFERASE LARGE SUBUNIT 1, CHLOROPLASTIC-RELATED"/>
    <property type="match status" value="1"/>
</dbReference>
<gene>
    <name evidence="8" type="ORF">ABWK59_01870</name>
</gene>
<dbReference type="Gene3D" id="3.90.550.10">
    <property type="entry name" value="Spore Coat Polysaccharide Biosynthesis Protein SpsA, Chain A"/>
    <property type="match status" value="1"/>
</dbReference>
<dbReference type="Pfam" id="PF24894">
    <property type="entry name" value="Hexapep_GlmU"/>
    <property type="match status" value="1"/>
</dbReference>
<dbReference type="AlphaFoldDB" id="A0AAU8JNE1"/>
<dbReference type="InterPro" id="IPR029044">
    <property type="entry name" value="Nucleotide-diphossugar_trans"/>
</dbReference>
<reference evidence="8" key="1">
    <citation type="submission" date="2024-06" db="EMBL/GenBank/DDBJ databases">
        <title>The genome sequences of Kitasatospora sp. strain HUAS MG31.</title>
        <authorList>
            <person name="Mo P."/>
        </authorList>
    </citation>
    <scope>NUCLEOTIDE SEQUENCE</scope>
    <source>
        <strain evidence="8">HUAS MG31</strain>
    </source>
</reference>
<dbReference type="Pfam" id="PF00483">
    <property type="entry name" value="NTP_transferase"/>
    <property type="match status" value="1"/>
</dbReference>
<dbReference type="Gene3D" id="2.160.10.10">
    <property type="entry name" value="Hexapeptide repeat proteins"/>
    <property type="match status" value="1"/>
</dbReference>
<organism evidence="8">
    <name type="scientific">Kitasatospora camelliae</name>
    <dbReference type="NCBI Taxonomy" id="3156397"/>
    <lineage>
        <taxon>Bacteria</taxon>
        <taxon>Bacillati</taxon>
        <taxon>Actinomycetota</taxon>
        <taxon>Actinomycetes</taxon>
        <taxon>Kitasatosporales</taxon>
        <taxon>Streptomycetaceae</taxon>
        <taxon>Kitasatospora</taxon>
    </lineage>
</organism>
<sequence length="391" mass="42381">MVMVSPDGAGDPAGLRGVRGALLAGGLGERMGPLTARCCKPLVPYAASCRLVDFSLANAVRSGLPELVLLSLHRETDLVRHLRRHWDDRPGTRLHFGPHDRLLRAGPAPGPGTVLPERPAERGTADALLANAEYLFAPGAADLLVQHADHVYDFDYRPMAAAHRARGAQATIGVQRVERRYVPLFGMVETDRDLRVRALVEKPEHPTSDLVFTAFCLLRIDALREVLADLTARGEDGWQHDISRDVLPEMIRQGRPVHAYPVEGYWADIGTVDRYRTEQLKLLERPHPIPPGALPRTLAGAGPRFAPERASLLGADVPAGAVVERSVLHPGCRIEAGARVLGSVVLPGAIVARGVTVRDTVVLADERVASDREGLPVSPPRPGHGPTPERR</sequence>
<evidence type="ECO:0000256" key="4">
    <source>
        <dbReference type="ARBA" id="ARBA00022741"/>
    </source>
</evidence>
<evidence type="ECO:0000256" key="5">
    <source>
        <dbReference type="SAM" id="MobiDB-lite"/>
    </source>
</evidence>
<proteinExistence type="inferred from homology"/>
<evidence type="ECO:0000256" key="2">
    <source>
        <dbReference type="ARBA" id="ARBA00022679"/>
    </source>
</evidence>
<dbReference type="InterPro" id="IPR011831">
    <property type="entry name" value="ADP-Glc_PPase"/>
</dbReference>
<dbReference type="InterPro" id="IPR005835">
    <property type="entry name" value="NTP_transferase_dom"/>
</dbReference>
<comment type="similarity">
    <text evidence="1">Belongs to the bacterial/plant glucose-1-phosphate adenylyltransferase family.</text>
</comment>
<dbReference type="EMBL" id="CP159872">
    <property type="protein sequence ID" value="XCM77769.1"/>
    <property type="molecule type" value="Genomic_DNA"/>
</dbReference>
<dbReference type="GO" id="GO:0005978">
    <property type="term" value="P:glycogen biosynthetic process"/>
    <property type="evidence" value="ECO:0007669"/>
    <property type="project" value="InterPro"/>
</dbReference>
<keyword evidence="3" id="KW-0548">Nucleotidyltransferase</keyword>
<keyword evidence="2" id="KW-0808">Transferase</keyword>
<protein>
    <submittedName>
        <fullName evidence="8">Sugar phosphate nucleotidyltransferase</fullName>
    </submittedName>
</protein>
<evidence type="ECO:0000313" key="8">
    <source>
        <dbReference type="EMBL" id="XCM77769.1"/>
    </source>
</evidence>
<evidence type="ECO:0000259" key="6">
    <source>
        <dbReference type="Pfam" id="PF00483"/>
    </source>
</evidence>